<reference evidence="21" key="1">
    <citation type="submission" date="2010-12" db="EMBL/GenBank/DDBJ databases">
        <title>Complete sequence of chromosome 2 of Asticcacaulis excentricus CB 48.</title>
        <authorList>
            <consortium name="US DOE Joint Genome Institute"/>
            <person name="Lucas S."/>
            <person name="Copeland A."/>
            <person name="Lapidus A."/>
            <person name="Cheng J.-F."/>
            <person name="Bruce D."/>
            <person name="Goodwin L."/>
            <person name="Pitluck S."/>
            <person name="Teshima H."/>
            <person name="Davenport K."/>
            <person name="Detter J.C."/>
            <person name="Han C."/>
            <person name="Tapia R."/>
            <person name="Land M."/>
            <person name="Hauser L."/>
            <person name="Jeffries C."/>
            <person name="Kyrpides N."/>
            <person name="Ivanova N."/>
            <person name="Ovchinnikova G."/>
            <person name="Brun Y.V."/>
            <person name="Woyke T."/>
        </authorList>
    </citation>
    <scope>NUCLEOTIDE SEQUENCE [LARGE SCALE GENOMIC DNA]</scope>
    <source>
        <strain evidence="21">ATCC 15261 / DSM 4724 / KCTC 12464 / NCIMB 9791 / VKM B-1370 / CB 48</strain>
    </source>
</reference>
<organism evidence="20 21">
    <name type="scientific">Asticcacaulis excentricus (strain ATCC 15261 / DSM 4724 / KCTC 12464 / NCIMB 9791 / VKM B-1370 / CB 48)</name>
    <dbReference type="NCBI Taxonomy" id="573065"/>
    <lineage>
        <taxon>Bacteria</taxon>
        <taxon>Pseudomonadati</taxon>
        <taxon>Pseudomonadota</taxon>
        <taxon>Alphaproteobacteria</taxon>
        <taxon>Caulobacterales</taxon>
        <taxon>Caulobacteraceae</taxon>
        <taxon>Asticcacaulis</taxon>
    </lineage>
</organism>
<keyword evidence="21" id="KW-1185">Reference proteome</keyword>
<accession>E8RV60</accession>
<evidence type="ECO:0000256" key="3">
    <source>
        <dbReference type="ARBA" id="ARBA00022448"/>
    </source>
</evidence>
<keyword evidence="11 16" id="KW-0472">Membrane</keyword>
<evidence type="ECO:0000256" key="6">
    <source>
        <dbReference type="ARBA" id="ARBA00022723"/>
    </source>
</evidence>
<evidence type="ECO:0000259" key="18">
    <source>
        <dbReference type="PROSITE" id="PS50857"/>
    </source>
</evidence>
<dbReference type="eggNOG" id="COG1622">
    <property type="taxonomic scope" value="Bacteria"/>
</dbReference>
<dbReference type="GO" id="GO:0042773">
    <property type="term" value="P:ATP synthesis coupled electron transport"/>
    <property type="evidence" value="ECO:0007669"/>
    <property type="project" value="TreeGrafter"/>
</dbReference>
<feature type="signal peptide" evidence="17">
    <location>
        <begin position="1"/>
        <end position="28"/>
    </location>
</feature>
<dbReference type="PRINTS" id="PR01166">
    <property type="entry name" value="CYCOXIDASEII"/>
</dbReference>
<dbReference type="EC" id="7.1.1.9" evidence="15"/>
<protein>
    <recommendedName>
        <fullName evidence="15">Cytochrome c oxidase subunit 2</fullName>
        <ecNumber evidence="15">7.1.1.9</ecNumber>
    </recommendedName>
</protein>
<dbReference type="PANTHER" id="PTHR22888">
    <property type="entry name" value="CYTOCHROME C OXIDASE, SUBUNIT II"/>
    <property type="match status" value="1"/>
</dbReference>
<evidence type="ECO:0000256" key="16">
    <source>
        <dbReference type="SAM" id="Phobius"/>
    </source>
</evidence>
<evidence type="ECO:0000256" key="15">
    <source>
        <dbReference type="RuleBase" id="RU004024"/>
    </source>
</evidence>
<dbReference type="PANTHER" id="PTHR22888:SF9">
    <property type="entry name" value="CYTOCHROME C OXIDASE SUBUNIT 2"/>
    <property type="match status" value="1"/>
</dbReference>
<dbReference type="AlphaFoldDB" id="E8RV60"/>
<dbReference type="EMBL" id="CP002396">
    <property type="protein sequence ID" value="ADU14260.1"/>
    <property type="molecule type" value="Genomic_DNA"/>
</dbReference>
<feature type="transmembrane region" description="Helical" evidence="16">
    <location>
        <begin position="59"/>
        <end position="81"/>
    </location>
</feature>
<dbReference type="HOGENOM" id="CLU_036876_2_3_5"/>
<evidence type="ECO:0000256" key="1">
    <source>
        <dbReference type="ARBA" id="ARBA00004141"/>
    </source>
</evidence>
<evidence type="ECO:0000313" key="21">
    <source>
        <dbReference type="Proteomes" id="UP000001492"/>
    </source>
</evidence>
<proteinExistence type="inferred from homology"/>
<evidence type="ECO:0000256" key="8">
    <source>
        <dbReference type="ARBA" id="ARBA00022982"/>
    </source>
</evidence>
<dbReference type="SUPFAM" id="SSF81464">
    <property type="entry name" value="Cytochrome c oxidase subunit II-like, transmembrane region"/>
    <property type="match status" value="1"/>
</dbReference>
<dbReference type="PROSITE" id="PS00078">
    <property type="entry name" value="COX2"/>
    <property type="match status" value="1"/>
</dbReference>
<feature type="chain" id="PRO_5003226824" description="Cytochrome c oxidase subunit 2" evidence="17">
    <location>
        <begin position="29"/>
        <end position="326"/>
    </location>
</feature>
<keyword evidence="4 14" id="KW-0679">Respiratory chain</keyword>
<evidence type="ECO:0000256" key="7">
    <source>
        <dbReference type="ARBA" id="ARBA00022967"/>
    </source>
</evidence>
<evidence type="ECO:0000259" key="19">
    <source>
        <dbReference type="PROSITE" id="PS50999"/>
    </source>
</evidence>
<dbReference type="Proteomes" id="UP000001492">
    <property type="component" value="Chromosome 2"/>
</dbReference>
<dbReference type="NCBIfam" id="TIGR02866">
    <property type="entry name" value="CoxB"/>
    <property type="match status" value="1"/>
</dbReference>
<dbReference type="Pfam" id="PF02790">
    <property type="entry name" value="COX2_TM"/>
    <property type="match status" value="1"/>
</dbReference>
<dbReference type="SUPFAM" id="SSF49503">
    <property type="entry name" value="Cupredoxins"/>
    <property type="match status" value="1"/>
</dbReference>
<evidence type="ECO:0000256" key="12">
    <source>
        <dbReference type="ARBA" id="ARBA00024688"/>
    </source>
</evidence>
<dbReference type="PROSITE" id="PS50999">
    <property type="entry name" value="COX2_TM"/>
    <property type="match status" value="1"/>
</dbReference>
<comment type="subcellular location">
    <subcellularLocation>
        <location evidence="14">Cell membrane</location>
        <topology evidence="14">Multi-pass membrane protein</topology>
    </subcellularLocation>
    <subcellularLocation>
        <location evidence="1">Membrane</location>
        <topology evidence="1">Multi-pass membrane protein</topology>
    </subcellularLocation>
</comment>
<evidence type="ECO:0000256" key="14">
    <source>
        <dbReference type="RuleBase" id="RU000456"/>
    </source>
</evidence>
<dbReference type="InterPro" id="IPR008972">
    <property type="entry name" value="Cupredoxin"/>
</dbReference>
<evidence type="ECO:0000256" key="4">
    <source>
        <dbReference type="ARBA" id="ARBA00022660"/>
    </source>
</evidence>
<keyword evidence="8 14" id="KW-0249">Electron transport</keyword>
<sequence length="326" mass="34754">MRIRRLMAGTAAVMTALAGALGAGAVWAQEKLGQPTDKSLGLQPGAAPLKHDAIWFHDVILLPIITVIVVFVLALLIWIVLRYNKRANPKPASFSHNTAIEILWTVIPVLILVFIAFFSFSLLRKYNDMPTPDVVVKATGYQWYWAYDYPELGVEGVESRLLPEARELKTAHAAKVPFLLGVDNELIVPVNKVVQVQVTGYDVIHSFALPAFGLKTDAIPGRLNSTWFKAEKPGIYYGQCSELCGVDHAYMPIAIRVVSEKEFDAYIIKAGGKTKAMIAAEEAAAAAAAQQAAANAAASADASATASAAAPAEADAAASAAAPAVQ</sequence>
<dbReference type="InterPro" id="IPR036257">
    <property type="entry name" value="Cyt_c_oxidase_su2_TM_sf"/>
</dbReference>
<dbReference type="GO" id="GO:0004129">
    <property type="term" value="F:cytochrome-c oxidase activity"/>
    <property type="evidence" value="ECO:0007669"/>
    <property type="project" value="UniProtKB-EC"/>
</dbReference>
<evidence type="ECO:0000256" key="13">
    <source>
        <dbReference type="ARBA" id="ARBA00047816"/>
    </source>
</evidence>
<dbReference type="Gene3D" id="2.60.40.420">
    <property type="entry name" value="Cupredoxins - blue copper proteins"/>
    <property type="match status" value="1"/>
</dbReference>
<evidence type="ECO:0000313" key="20">
    <source>
        <dbReference type="EMBL" id="ADU14260.1"/>
    </source>
</evidence>
<comment type="similarity">
    <text evidence="2 14">Belongs to the cytochrome c oxidase subunit 2 family.</text>
</comment>
<name>E8RV60_ASTEC</name>
<keyword evidence="9 16" id="KW-1133">Transmembrane helix</keyword>
<keyword evidence="3 14" id="KW-0813">Transport</keyword>
<gene>
    <name evidence="20" type="ordered locus">Astex_2615</name>
</gene>
<dbReference type="Gene3D" id="1.10.287.90">
    <property type="match status" value="1"/>
</dbReference>
<keyword evidence="5 14" id="KW-0812">Transmembrane</keyword>
<dbReference type="InterPro" id="IPR014222">
    <property type="entry name" value="Cyt_c_oxidase_su2"/>
</dbReference>
<evidence type="ECO:0000256" key="9">
    <source>
        <dbReference type="ARBA" id="ARBA00022989"/>
    </source>
</evidence>
<comment type="catalytic activity">
    <reaction evidence="13 15">
        <text>4 Fe(II)-[cytochrome c] + O2 + 8 H(+)(in) = 4 Fe(III)-[cytochrome c] + 2 H2O + 4 H(+)(out)</text>
        <dbReference type="Rhea" id="RHEA:11436"/>
        <dbReference type="Rhea" id="RHEA-COMP:10350"/>
        <dbReference type="Rhea" id="RHEA-COMP:14399"/>
        <dbReference type="ChEBI" id="CHEBI:15377"/>
        <dbReference type="ChEBI" id="CHEBI:15378"/>
        <dbReference type="ChEBI" id="CHEBI:15379"/>
        <dbReference type="ChEBI" id="CHEBI:29033"/>
        <dbReference type="ChEBI" id="CHEBI:29034"/>
        <dbReference type="EC" id="7.1.1.9"/>
    </reaction>
</comment>
<dbReference type="InterPro" id="IPR011759">
    <property type="entry name" value="Cyt_c_oxidase_su2_TM_dom"/>
</dbReference>
<comment type="cofactor">
    <cofactor evidence="15">
        <name>Cu cation</name>
        <dbReference type="ChEBI" id="CHEBI:23378"/>
    </cofactor>
    <text evidence="15">Binds a copper A center.</text>
</comment>
<dbReference type="InterPro" id="IPR002429">
    <property type="entry name" value="CcO_II-like_C"/>
</dbReference>
<dbReference type="GO" id="GO:0016491">
    <property type="term" value="F:oxidoreductase activity"/>
    <property type="evidence" value="ECO:0007669"/>
    <property type="project" value="InterPro"/>
</dbReference>
<keyword evidence="17" id="KW-0732">Signal</keyword>
<evidence type="ECO:0000256" key="17">
    <source>
        <dbReference type="SAM" id="SignalP"/>
    </source>
</evidence>
<keyword evidence="6 15" id="KW-0479">Metal-binding</keyword>
<feature type="domain" description="Cytochrome oxidase subunit II transmembrane region profile" evidence="19">
    <location>
        <begin position="34"/>
        <end position="130"/>
    </location>
</feature>
<dbReference type="Pfam" id="PF00116">
    <property type="entry name" value="COX2"/>
    <property type="match status" value="1"/>
</dbReference>
<dbReference type="KEGG" id="aex:Astex_2615"/>
<evidence type="ECO:0000256" key="10">
    <source>
        <dbReference type="ARBA" id="ARBA00023008"/>
    </source>
</evidence>
<feature type="transmembrane region" description="Helical" evidence="16">
    <location>
        <begin position="102"/>
        <end position="123"/>
    </location>
</feature>
<dbReference type="RefSeq" id="WP_013480084.1">
    <property type="nucleotide sequence ID" value="NC_014817.1"/>
</dbReference>
<dbReference type="GO" id="GO:0005886">
    <property type="term" value="C:plasma membrane"/>
    <property type="evidence" value="ECO:0007669"/>
    <property type="project" value="UniProtKB-SubCell"/>
</dbReference>
<feature type="domain" description="Cytochrome oxidase subunit II copper A binding" evidence="18">
    <location>
        <begin position="131"/>
        <end position="269"/>
    </location>
</feature>
<evidence type="ECO:0000256" key="2">
    <source>
        <dbReference type="ARBA" id="ARBA00007866"/>
    </source>
</evidence>
<dbReference type="PROSITE" id="PS50857">
    <property type="entry name" value="COX2_CUA"/>
    <property type="match status" value="1"/>
</dbReference>
<dbReference type="GO" id="GO:0005507">
    <property type="term" value="F:copper ion binding"/>
    <property type="evidence" value="ECO:0007669"/>
    <property type="project" value="InterPro"/>
</dbReference>
<keyword evidence="10 15" id="KW-0186">Copper</keyword>
<dbReference type="InterPro" id="IPR001505">
    <property type="entry name" value="Copper_CuA"/>
</dbReference>
<comment type="function">
    <text evidence="12 15">Subunits I and II form the functional core of the enzyme complex. Electrons originating in cytochrome c are transferred via heme a and Cu(A) to the binuclear center formed by heme a3 and Cu(B).</text>
</comment>
<dbReference type="InterPro" id="IPR045187">
    <property type="entry name" value="CcO_II"/>
</dbReference>
<keyword evidence="7" id="KW-1278">Translocase</keyword>
<evidence type="ECO:0000256" key="11">
    <source>
        <dbReference type="ARBA" id="ARBA00023136"/>
    </source>
</evidence>
<dbReference type="STRING" id="573065.Astex_2615"/>
<evidence type="ECO:0000256" key="5">
    <source>
        <dbReference type="ARBA" id="ARBA00022692"/>
    </source>
</evidence>